<comment type="caution">
    <text evidence="1">The sequence shown here is derived from an EMBL/GenBank/DDBJ whole genome shotgun (WGS) entry which is preliminary data.</text>
</comment>
<gene>
    <name evidence="1" type="ORF">DL764_001066</name>
</gene>
<protein>
    <recommendedName>
        <fullName evidence="3">F-box domain-containing protein</fullName>
    </recommendedName>
</protein>
<dbReference type="SUPFAM" id="SSF81383">
    <property type="entry name" value="F-box domain"/>
    <property type="match status" value="1"/>
</dbReference>
<dbReference type="OrthoDB" id="3800738at2759"/>
<dbReference type="EMBL" id="QJNU01000029">
    <property type="protein sequence ID" value="RYP09812.1"/>
    <property type="molecule type" value="Genomic_DNA"/>
</dbReference>
<evidence type="ECO:0000313" key="1">
    <source>
        <dbReference type="EMBL" id="RYP09812.1"/>
    </source>
</evidence>
<organism evidence="1 2">
    <name type="scientific">Monosporascus ibericus</name>
    <dbReference type="NCBI Taxonomy" id="155417"/>
    <lineage>
        <taxon>Eukaryota</taxon>
        <taxon>Fungi</taxon>
        <taxon>Dikarya</taxon>
        <taxon>Ascomycota</taxon>
        <taxon>Pezizomycotina</taxon>
        <taxon>Sordariomycetes</taxon>
        <taxon>Xylariomycetidae</taxon>
        <taxon>Xylariales</taxon>
        <taxon>Xylariales incertae sedis</taxon>
        <taxon>Monosporascus</taxon>
    </lineage>
</organism>
<name>A0A4Q4TSR0_9PEZI</name>
<accession>A0A4Q4TSR0</accession>
<sequence>MSAITRPPRSQTDNVVDIPEILEAILLHVDMRTLLVSALRVSRFWYFLIARSPQLQRRLFFREDVAAEPADPKTNPLLREMFPFCFPRSHDDGCARVYAKSERCATHGEGEYHNFARRTAAHVLHNPVAFNRLQASWRRMLVQQPPLKEVGDLVTMAPDQRVLACRTRSPDVQIVAGRFLAPYVRMPDVLSLALAPMDLSLPNMPEGPVAVSFRVLWRRRPGAVRTGGTQGGGHPDLAERMVSDYGVVVHNIGTVKPSPLRKSVARLREILLRHPDHIYAMNSPIF</sequence>
<reference evidence="1 2" key="1">
    <citation type="submission" date="2018-06" db="EMBL/GenBank/DDBJ databases">
        <title>Complete Genomes of Monosporascus.</title>
        <authorList>
            <person name="Robinson A.J."/>
            <person name="Natvig D.O."/>
        </authorList>
    </citation>
    <scope>NUCLEOTIDE SEQUENCE [LARGE SCALE GENOMIC DNA]</scope>
    <source>
        <strain evidence="1 2">CBS 110550</strain>
    </source>
</reference>
<evidence type="ECO:0000313" key="2">
    <source>
        <dbReference type="Proteomes" id="UP000293360"/>
    </source>
</evidence>
<keyword evidence="2" id="KW-1185">Reference proteome</keyword>
<dbReference type="InterPro" id="IPR036047">
    <property type="entry name" value="F-box-like_dom_sf"/>
</dbReference>
<dbReference type="AlphaFoldDB" id="A0A4Q4TSR0"/>
<dbReference type="Proteomes" id="UP000293360">
    <property type="component" value="Unassembled WGS sequence"/>
</dbReference>
<dbReference type="STRING" id="155417.A0A4Q4TSR0"/>
<proteinExistence type="predicted"/>
<evidence type="ECO:0008006" key="3">
    <source>
        <dbReference type="Google" id="ProtNLM"/>
    </source>
</evidence>